<evidence type="ECO:0000313" key="1">
    <source>
        <dbReference type="EMBL" id="NIJ14812.1"/>
    </source>
</evidence>
<dbReference type="Proteomes" id="UP000545493">
    <property type="component" value="Unassembled WGS sequence"/>
</dbReference>
<sequence>MNRPTDLVLLVLPVAAVGVVLAAASARFLDAWRWARNSPRG</sequence>
<name>A0A7X5UVX4_9PSEU</name>
<reference evidence="1 2" key="1">
    <citation type="submission" date="2020-03" db="EMBL/GenBank/DDBJ databases">
        <title>Sequencing the genomes of 1000 actinobacteria strains.</title>
        <authorList>
            <person name="Klenk H.-P."/>
        </authorList>
    </citation>
    <scope>NUCLEOTIDE SEQUENCE [LARGE SCALE GENOMIC DNA]</scope>
    <source>
        <strain evidence="1 2">DSM 45685</strain>
    </source>
</reference>
<gene>
    <name evidence="1" type="ORF">FHU38_005220</name>
</gene>
<evidence type="ECO:0000313" key="2">
    <source>
        <dbReference type="Proteomes" id="UP000545493"/>
    </source>
</evidence>
<protein>
    <submittedName>
        <fullName evidence="1">Uncharacterized protein</fullName>
    </submittedName>
</protein>
<dbReference type="AlphaFoldDB" id="A0A7X5UVX4"/>
<comment type="caution">
    <text evidence="1">The sequence shown here is derived from an EMBL/GenBank/DDBJ whole genome shotgun (WGS) entry which is preliminary data.</text>
</comment>
<dbReference type="RefSeq" id="WP_279590298.1">
    <property type="nucleotide sequence ID" value="NZ_JAAOYM010000003.1"/>
</dbReference>
<organism evidence="1 2">
    <name type="scientific">Saccharomonospora amisosensis</name>
    <dbReference type="NCBI Taxonomy" id="1128677"/>
    <lineage>
        <taxon>Bacteria</taxon>
        <taxon>Bacillati</taxon>
        <taxon>Actinomycetota</taxon>
        <taxon>Actinomycetes</taxon>
        <taxon>Pseudonocardiales</taxon>
        <taxon>Pseudonocardiaceae</taxon>
        <taxon>Saccharomonospora</taxon>
    </lineage>
</organism>
<proteinExistence type="predicted"/>
<dbReference type="EMBL" id="JAAOYM010000003">
    <property type="protein sequence ID" value="NIJ14812.1"/>
    <property type="molecule type" value="Genomic_DNA"/>
</dbReference>
<accession>A0A7X5UVX4</accession>
<keyword evidence="2" id="KW-1185">Reference proteome</keyword>